<dbReference type="STRING" id="766136.BHF68_00230"/>
<dbReference type="InterPro" id="IPR036390">
    <property type="entry name" value="WH_DNA-bd_sf"/>
</dbReference>
<dbReference type="NCBIfam" id="NF003025">
    <property type="entry name" value="PRK03902.1"/>
    <property type="match status" value="1"/>
</dbReference>
<dbReference type="InterPro" id="IPR050536">
    <property type="entry name" value="DtxR_MntR_Metal-Reg"/>
</dbReference>
<organism evidence="7 8">
    <name type="scientific">Desulfuribacillus alkaliarsenatis</name>
    <dbReference type="NCBI Taxonomy" id="766136"/>
    <lineage>
        <taxon>Bacteria</taxon>
        <taxon>Bacillati</taxon>
        <taxon>Bacillota</taxon>
        <taxon>Desulfuribacillia</taxon>
        <taxon>Desulfuribacillales</taxon>
        <taxon>Desulfuribacillaceae</taxon>
        <taxon>Desulfuribacillus</taxon>
    </lineage>
</organism>
<proteinExistence type="inferred from homology"/>
<gene>
    <name evidence="7" type="ORF">BHF68_00230</name>
</gene>
<dbReference type="PANTHER" id="PTHR33238:SF7">
    <property type="entry name" value="IRON-DEPENDENT TRANSCRIPTIONAL REGULATOR"/>
    <property type="match status" value="1"/>
</dbReference>
<name>A0A1E5G5V9_9FIRM</name>
<keyword evidence="5" id="KW-0804">Transcription</keyword>
<evidence type="ECO:0000256" key="5">
    <source>
        <dbReference type="ARBA" id="ARBA00023163"/>
    </source>
</evidence>
<dbReference type="InterPro" id="IPR001367">
    <property type="entry name" value="Fe_dep_repressor"/>
</dbReference>
<reference evidence="7 8" key="1">
    <citation type="submission" date="2016-09" db="EMBL/GenBank/DDBJ databases">
        <title>Draft genome sequence for the type strain of Desulfuribacillus alkaliarsenatis AHT28, an obligately anaerobic, sulfidogenic bacterium isolated from Russian soda lake sediments.</title>
        <authorList>
            <person name="Abin C.A."/>
            <person name="Hollibaugh J.T."/>
        </authorList>
    </citation>
    <scope>NUCLEOTIDE SEQUENCE [LARGE SCALE GENOMIC DNA]</scope>
    <source>
        <strain evidence="7 8">AHT28</strain>
    </source>
</reference>
<keyword evidence="3 7" id="KW-0238">DNA-binding</keyword>
<accession>A0A1E5G5V9</accession>
<protein>
    <submittedName>
        <fullName evidence="7">DNA-binding protein</fullName>
    </submittedName>
</protein>
<dbReference type="InterPro" id="IPR022689">
    <property type="entry name" value="Iron_dep_repressor"/>
</dbReference>
<evidence type="ECO:0000256" key="3">
    <source>
        <dbReference type="ARBA" id="ARBA00023125"/>
    </source>
</evidence>
<dbReference type="SUPFAM" id="SSF47979">
    <property type="entry name" value="Iron-dependent repressor protein, dimerization domain"/>
    <property type="match status" value="1"/>
</dbReference>
<dbReference type="GO" id="GO:0046983">
    <property type="term" value="F:protein dimerization activity"/>
    <property type="evidence" value="ECO:0007669"/>
    <property type="project" value="InterPro"/>
</dbReference>
<dbReference type="SUPFAM" id="SSF46785">
    <property type="entry name" value="Winged helix' DNA-binding domain"/>
    <property type="match status" value="1"/>
</dbReference>
<dbReference type="GO" id="GO:0003677">
    <property type="term" value="F:DNA binding"/>
    <property type="evidence" value="ECO:0007669"/>
    <property type="project" value="UniProtKB-KW"/>
</dbReference>
<dbReference type="InterPro" id="IPR022687">
    <property type="entry name" value="HTH_DTXR"/>
</dbReference>
<keyword evidence="2" id="KW-0805">Transcription regulation</keyword>
<dbReference type="OrthoDB" id="9791355at2"/>
<keyword evidence="8" id="KW-1185">Reference proteome</keyword>
<sequence length="163" mass="19058">MPNSNEQFYTARGYEITAGENTLTPSMEDYIEMIYRIGLIKQQIRVNDLADSLNVQPPSVTKMVQKLSEKKLLHYERYGLIQLTEEGSNLGEFFLNRHNTVKEFLSMLGIKDNLQKDVEQMEHYVSWNTYTVINQFVGFLNENQQVLQQYQSYIINKSCKKAD</sequence>
<dbReference type="GO" id="GO:0046914">
    <property type="term" value="F:transition metal ion binding"/>
    <property type="evidence" value="ECO:0007669"/>
    <property type="project" value="InterPro"/>
</dbReference>
<evidence type="ECO:0000313" key="7">
    <source>
        <dbReference type="EMBL" id="OEF98154.1"/>
    </source>
</evidence>
<evidence type="ECO:0000256" key="2">
    <source>
        <dbReference type="ARBA" id="ARBA00023015"/>
    </source>
</evidence>
<dbReference type="Pfam" id="PF02742">
    <property type="entry name" value="Fe_dep_repr_C"/>
    <property type="match status" value="1"/>
</dbReference>
<feature type="domain" description="HTH dtxR-type" evidence="6">
    <location>
        <begin position="23"/>
        <end position="84"/>
    </location>
</feature>
<dbReference type="PROSITE" id="PS50944">
    <property type="entry name" value="HTH_DTXR"/>
    <property type="match status" value="1"/>
</dbReference>
<dbReference type="InterPro" id="IPR036388">
    <property type="entry name" value="WH-like_DNA-bd_sf"/>
</dbReference>
<comment type="caution">
    <text evidence="7">The sequence shown here is derived from an EMBL/GenBank/DDBJ whole genome shotgun (WGS) entry which is preliminary data.</text>
</comment>
<evidence type="ECO:0000256" key="1">
    <source>
        <dbReference type="ARBA" id="ARBA00007871"/>
    </source>
</evidence>
<dbReference type="Pfam" id="PF01325">
    <property type="entry name" value="Fe_dep_repress"/>
    <property type="match status" value="1"/>
</dbReference>
<dbReference type="PANTHER" id="PTHR33238">
    <property type="entry name" value="IRON (METAL) DEPENDENT REPRESSOR, DTXR FAMILY"/>
    <property type="match status" value="1"/>
</dbReference>
<dbReference type="Gene3D" id="1.10.60.10">
    <property type="entry name" value="Iron dependent repressor, metal binding and dimerisation domain"/>
    <property type="match status" value="1"/>
</dbReference>
<dbReference type="InterPro" id="IPR036421">
    <property type="entry name" value="Fe_dep_repressor_sf"/>
</dbReference>
<evidence type="ECO:0000259" key="6">
    <source>
        <dbReference type="PROSITE" id="PS50944"/>
    </source>
</evidence>
<dbReference type="SMART" id="SM00529">
    <property type="entry name" value="HTH_DTXR"/>
    <property type="match status" value="1"/>
</dbReference>
<keyword evidence="4" id="KW-0010">Activator</keyword>
<dbReference type="EMBL" id="MIJE01000001">
    <property type="protein sequence ID" value="OEF98154.1"/>
    <property type="molecule type" value="Genomic_DNA"/>
</dbReference>
<dbReference type="Gene3D" id="1.10.10.10">
    <property type="entry name" value="Winged helix-like DNA-binding domain superfamily/Winged helix DNA-binding domain"/>
    <property type="match status" value="1"/>
</dbReference>
<dbReference type="AlphaFoldDB" id="A0A1E5G5V9"/>
<comment type="similarity">
    <text evidence="1">Belongs to the DtxR/MntR family.</text>
</comment>
<dbReference type="Proteomes" id="UP000094296">
    <property type="component" value="Unassembled WGS sequence"/>
</dbReference>
<dbReference type="GO" id="GO:0003700">
    <property type="term" value="F:DNA-binding transcription factor activity"/>
    <property type="evidence" value="ECO:0007669"/>
    <property type="project" value="InterPro"/>
</dbReference>
<evidence type="ECO:0000313" key="8">
    <source>
        <dbReference type="Proteomes" id="UP000094296"/>
    </source>
</evidence>
<dbReference type="FunFam" id="1.10.10.10:FF:000189">
    <property type="entry name" value="HTH-type transcriptional regulator MntR"/>
    <property type="match status" value="1"/>
</dbReference>
<evidence type="ECO:0000256" key="4">
    <source>
        <dbReference type="ARBA" id="ARBA00023159"/>
    </source>
</evidence>
<dbReference type="RefSeq" id="WP_069641646.1">
    <property type="nucleotide sequence ID" value="NZ_MIJE01000001.1"/>
</dbReference>